<dbReference type="Proteomes" id="UP000515164">
    <property type="component" value="Unplaced"/>
</dbReference>
<evidence type="ECO:0000256" key="3">
    <source>
        <dbReference type="PROSITE-ProRule" id="PRU00023"/>
    </source>
</evidence>
<dbReference type="GeneID" id="117212845"/>
<feature type="compositionally biased region" description="Basic and acidic residues" evidence="4">
    <location>
        <begin position="1149"/>
        <end position="1166"/>
    </location>
</feature>
<dbReference type="InterPro" id="IPR002110">
    <property type="entry name" value="Ankyrin_rpt"/>
</dbReference>
<dbReference type="Gene3D" id="1.25.40.20">
    <property type="entry name" value="Ankyrin repeat-containing domain"/>
    <property type="match status" value="3"/>
</dbReference>
<feature type="compositionally biased region" description="Basic and acidic residues" evidence="4">
    <location>
        <begin position="711"/>
        <end position="731"/>
    </location>
</feature>
<feature type="compositionally biased region" description="Basic and acidic residues" evidence="4">
    <location>
        <begin position="1338"/>
        <end position="1348"/>
    </location>
</feature>
<feature type="region of interest" description="Disordered" evidence="4">
    <location>
        <begin position="820"/>
        <end position="1235"/>
    </location>
</feature>
<accession>A0A6P8NH24</accession>
<feature type="repeat" description="ANK" evidence="3">
    <location>
        <begin position="353"/>
        <end position="385"/>
    </location>
</feature>
<protein>
    <submittedName>
        <fullName evidence="6">Ankycorbin isoform X6</fullName>
    </submittedName>
</protein>
<feature type="repeat" description="ANK" evidence="3">
    <location>
        <begin position="286"/>
        <end position="308"/>
    </location>
</feature>
<feature type="compositionally biased region" description="Basic and acidic residues" evidence="4">
    <location>
        <begin position="1089"/>
        <end position="1100"/>
    </location>
</feature>
<feature type="compositionally biased region" description="Basic and acidic residues" evidence="4">
    <location>
        <begin position="551"/>
        <end position="565"/>
    </location>
</feature>
<feature type="region of interest" description="Disordered" evidence="4">
    <location>
        <begin position="1288"/>
        <end position="1356"/>
    </location>
</feature>
<dbReference type="Pfam" id="PF12796">
    <property type="entry name" value="Ank_2"/>
    <property type="match status" value="3"/>
</dbReference>
<feature type="compositionally biased region" description="Basic and acidic residues" evidence="4">
    <location>
        <begin position="918"/>
        <end position="941"/>
    </location>
</feature>
<feature type="repeat" description="ANK" evidence="3">
    <location>
        <begin position="204"/>
        <end position="250"/>
    </location>
</feature>
<dbReference type="RefSeq" id="XP_033313805.1">
    <property type="nucleotide sequence ID" value="XM_033457914.1"/>
</dbReference>
<dbReference type="PROSITE" id="PS50088">
    <property type="entry name" value="ANK_REPEAT"/>
    <property type="match status" value="7"/>
</dbReference>
<keyword evidence="2 3" id="KW-0040">ANK repeat</keyword>
<dbReference type="PANTHER" id="PTHR24189">
    <property type="entry name" value="MYOTROPHIN"/>
    <property type="match status" value="1"/>
</dbReference>
<feature type="repeat" description="ANK" evidence="3">
    <location>
        <begin position="138"/>
        <end position="170"/>
    </location>
</feature>
<feature type="region of interest" description="Disordered" evidence="4">
    <location>
        <begin position="547"/>
        <end position="774"/>
    </location>
</feature>
<name>A0A6P8NH24_9HYME</name>
<feature type="compositionally biased region" description="Polar residues" evidence="4">
    <location>
        <begin position="1303"/>
        <end position="1329"/>
    </location>
</feature>
<feature type="compositionally biased region" description="Basic and acidic residues" evidence="4">
    <location>
        <begin position="1292"/>
        <end position="1301"/>
    </location>
</feature>
<evidence type="ECO:0000313" key="6">
    <source>
        <dbReference type="RefSeq" id="XP_033313805.1"/>
    </source>
</evidence>
<feature type="compositionally biased region" description="Basic and acidic residues" evidence="4">
    <location>
        <begin position="578"/>
        <end position="594"/>
    </location>
</feature>
<feature type="repeat" description="ANK" evidence="3">
    <location>
        <begin position="320"/>
        <end position="352"/>
    </location>
</feature>
<keyword evidence="5" id="KW-1185">Reference proteome</keyword>
<organism evidence="5 6">
    <name type="scientific">Bombus bifarius</name>
    <dbReference type="NCBI Taxonomy" id="103933"/>
    <lineage>
        <taxon>Eukaryota</taxon>
        <taxon>Metazoa</taxon>
        <taxon>Ecdysozoa</taxon>
        <taxon>Arthropoda</taxon>
        <taxon>Hexapoda</taxon>
        <taxon>Insecta</taxon>
        <taxon>Pterygota</taxon>
        <taxon>Neoptera</taxon>
        <taxon>Endopterygota</taxon>
        <taxon>Hymenoptera</taxon>
        <taxon>Apocrita</taxon>
        <taxon>Aculeata</taxon>
        <taxon>Apoidea</taxon>
        <taxon>Anthophila</taxon>
        <taxon>Apidae</taxon>
        <taxon>Bombus</taxon>
        <taxon>Pyrobombus</taxon>
    </lineage>
</organism>
<proteinExistence type="predicted"/>
<feature type="compositionally biased region" description="Basic residues" evidence="4">
    <location>
        <begin position="695"/>
        <end position="709"/>
    </location>
</feature>
<evidence type="ECO:0000256" key="2">
    <source>
        <dbReference type="ARBA" id="ARBA00023043"/>
    </source>
</evidence>
<feature type="compositionally biased region" description="Basic and acidic residues" evidence="4">
    <location>
        <begin position="849"/>
        <end position="909"/>
    </location>
</feature>
<feature type="compositionally biased region" description="Acidic residues" evidence="4">
    <location>
        <begin position="651"/>
        <end position="660"/>
    </location>
</feature>
<feature type="repeat" description="ANK" evidence="3">
    <location>
        <begin position="420"/>
        <end position="452"/>
    </location>
</feature>
<keyword evidence="1" id="KW-0677">Repeat</keyword>
<dbReference type="InterPro" id="IPR036770">
    <property type="entry name" value="Ankyrin_rpt-contain_sf"/>
</dbReference>
<feature type="compositionally biased region" description="Polar residues" evidence="4">
    <location>
        <begin position="732"/>
        <end position="745"/>
    </location>
</feature>
<evidence type="ECO:0000256" key="4">
    <source>
        <dbReference type="SAM" id="MobiDB-lite"/>
    </source>
</evidence>
<feature type="repeat" description="ANK" evidence="3">
    <location>
        <begin position="171"/>
        <end position="203"/>
    </location>
</feature>
<feature type="compositionally biased region" description="Basic residues" evidence="4">
    <location>
        <begin position="595"/>
        <end position="605"/>
    </location>
</feature>
<feature type="compositionally biased region" description="Basic and acidic residues" evidence="4">
    <location>
        <begin position="1108"/>
        <end position="1129"/>
    </location>
</feature>
<dbReference type="PANTHER" id="PTHR24189:SF50">
    <property type="entry name" value="ANKYRIN REPEAT AND SOCS BOX PROTEIN 2"/>
    <property type="match status" value="1"/>
</dbReference>
<feature type="compositionally biased region" description="Basic and acidic residues" evidence="4">
    <location>
        <begin position="622"/>
        <end position="650"/>
    </location>
</feature>
<feature type="compositionally biased region" description="Basic and acidic residues" evidence="4">
    <location>
        <begin position="1063"/>
        <end position="1082"/>
    </location>
</feature>
<feature type="compositionally biased region" description="Basic residues" evidence="4">
    <location>
        <begin position="1051"/>
        <end position="1062"/>
    </location>
</feature>
<reference evidence="6" key="1">
    <citation type="submission" date="2025-08" db="UniProtKB">
        <authorList>
            <consortium name="RefSeq"/>
        </authorList>
    </citation>
    <scope>IDENTIFICATION</scope>
    <source>
        <tissue evidence="6">Muscle</tissue>
    </source>
</reference>
<sequence length="1580" mass="175674">MDTKTPPIPLKVQEKPKPKQQKSVADVSLPPLTPYRNHRQRQKTPGTQWSRDVPSAVRYQDHQKKRPYRVLQIGATPLMHACQQGDRARVLRLLREQEETIGYRDRTLRNALHYCMDAGTAGAVAAAAPELVNAPDAEGHTPLHLAVIAGDTQLVAVLLANGADVNARDLEGHSVLHWATVCGEAECVRLVLAAGARPSTPDLRGGSPLHYAAQCCGAAATAELAVPKKVGLKVLQTLLEFGADVNAKDEDGRQPILWAASAGSVEAVLALARAGGSAAAGAADKDGLTALHCAASRGHARCVEALVNLCGAHPDHVDDNGCSALHYAATLGHADATALILKLGADPNRQDRKGRTPALCAAAKGQLETLKILAQHGGSLYARSVRGTGVAHEAVASGRIELIKWLAKKRPSTLDVATQDGKTPLHVAALHGHLDVCKVLLDNGARINAVLRTSKGNLMTALDAALYRGHRDCAKLIQMHGGTTAQKLRMQKTVPNKVFSTKLRMRHLDSSTDTESSPRRQDRSCKLPELYYEEQWIKKRTRRRGNLRKLARQDSRSFSEEEVRLSKSSSKKDHQRRARSESARYEEDDTDRKLRRERSKKRSSKSRHDSSGSSSESGSYERANDTSKQKFDSRKDESKTNGTEGSKRGDDDESVSDDSLEVVVVRKSLERKCEKVVSGRRSKTPRESSRETKFTKTHRSTRRKLKSSRSKTSDNGESATDRMHSLDKEQGPTESTLHSEQTPRTSIDEEKQNEGNIVESRYRRDVTDSTSQETVERVVVTAMVHKDQGPDTPKSVAEASKEVTFDDRLRTEVIEMQEIAGDVSSGKADDILEQSDASRTDLVQKAASLKKDVEEMRQQVAQEKIEQEEGSKQSREKEDSKRDQEKEDVKSDREKEDTKAVDHTRKDQDDQIETSFSDEAKKKDRRKDESEKGRLDARGPIESESPTLDSEEYQRHQSRQENDLVSRSDEASSGTKPDENFDKETRSEKTDVSESILVKDHEDSETATKSGSPESQIGLEKEDTTPRTAVEGVSPSEGEEKKSASEETKSKSKVKSATVKRKASFDERRSKSSSSKSDESPKKSGGTQKRKEFGKKRESSTKNVSMKLSREKTSKVVAEKTSEVQKEDEIAVDGVQTKEATSTVLTKSSSKESPDEKEQTAHRKSVDFSSSKDSALMEDKSLSADTPTATKRKIYDEEEVAQDSSPAKSDLEDHKDEDEAKKVKTHPMEDALGTDRSAIVAVIESPEWDEEDEEIDKEIRDAIGEDGEHETEAEDDNEMGVIRVLPSTSEEEMSRAGHDVCRTSATDSLSQVQSGTRTRLTRVQSPQESRVSRLQGKQRRDSGGRDSGIEPSPRVSRIPRRRIMKCCPNTDKQQSLNKDTIIRDVQISLRRYHLERKIFFQLMELKRLQIRHGRANEQVLVKRQVDAFHKAGMSGPTLGVAKYDQPLTFRHFEAFLYDQLRKIQKRPATPDFCMEAKQCIQKTHRCHHATSAYTSFPAYTYLGGGGQEQADLLPKIESRGKGQMRVEVTHGEEKQIIALPAERLDRSKKYYVTFTVRGEAQQEIEKPKSSIGIQRNAKSV</sequence>
<dbReference type="Pfam" id="PF13637">
    <property type="entry name" value="Ank_4"/>
    <property type="match status" value="1"/>
</dbReference>
<dbReference type="InterPro" id="IPR050745">
    <property type="entry name" value="Multifunctional_regulatory"/>
</dbReference>
<dbReference type="PROSITE" id="PS50297">
    <property type="entry name" value="ANK_REP_REGION"/>
    <property type="match status" value="5"/>
</dbReference>
<feature type="compositionally biased region" description="Basic and acidic residues" evidence="4">
    <location>
        <begin position="506"/>
        <end position="523"/>
    </location>
</feature>
<feature type="compositionally biased region" description="Basic and acidic residues" evidence="4">
    <location>
        <begin position="952"/>
        <end position="1006"/>
    </location>
</feature>
<feature type="compositionally biased region" description="Basic and acidic residues" evidence="4">
    <location>
        <begin position="684"/>
        <end position="694"/>
    </location>
</feature>
<dbReference type="SMART" id="SM00248">
    <property type="entry name" value="ANK"/>
    <property type="match status" value="11"/>
</dbReference>
<feature type="region of interest" description="Disordered" evidence="4">
    <location>
        <begin position="502"/>
        <end position="523"/>
    </location>
</feature>
<feature type="compositionally biased region" description="Basic and acidic residues" evidence="4">
    <location>
        <begin position="667"/>
        <end position="677"/>
    </location>
</feature>
<evidence type="ECO:0000256" key="1">
    <source>
        <dbReference type="ARBA" id="ARBA00022737"/>
    </source>
</evidence>
<dbReference type="PRINTS" id="PR01415">
    <property type="entry name" value="ANKYRIN"/>
</dbReference>
<gene>
    <name evidence="6" type="primary">LOC117212845</name>
</gene>
<feature type="compositionally biased region" description="Basic and acidic residues" evidence="4">
    <location>
        <begin position="1038"/>
        <end position="1050"/>
    </location>
</feature>
<feature type="compositionally biased region" description="Basic and acidic residues" evidence="4">
    <location>
        <begin position="1209"/>
        <end position="1229"/>
    </location>
</feature>
<evidence type="ECO:0000313" key="5">
    <source>
        <dbReference type="Proteomes" id="UP000515164"/>
    </source>
</evidence>
<feature type="region of interest" description="Disordered" evidence="4">
    <location>
        <begin position="1"/>
        <end position="61"/>
    </location>
</feature>
<dbReference type="SUPFAM" id="SSF48403">
    <property type="entry name" value="Ankyrin repeat"/>
    <property type="match status" value="1"/>
</dbReference>